<dbReference type="InterPro" id="IPR025639">
    <property type="entry name" value="DruA"/>
</dbReference>
<protein>
    <submittedName>
        <fullName evidence="1">DUF4338 domain-containing protein</fullName>
    </submittedName>
</protein>
<name>A0A935TB81_9PROT</name>
<dbReference type="Pfam" id="PF14236">
    <property type="entry name" value="DruA"/>
    <property type="match status" value="1"/>
</dbReference>
<organism evidence="1 2">
    <name type="scientific">Candidatus Accumulibacter affinis</name>
    <dbReference type="NCBI Taxonomy" id="2954384"/>
    <lineage>
        <taxon>Bacteria</taxon>
        <taxon>Pseudomonadati</taxon>
        <taxon>Pseudomonadota</taxon>
        <taxon>Betaproteobacteria</taxon>
        <taxon>Candidatus Accumulibacter</taxon>
    </lineage>
</organism>
<sequence>MKLYCGRPFTPDELQTIRRLIETNPRASRAQLSREVCVRFDWLKPNGELKDMTCRVAMLRMQADALITLPTARHRAPRQPEVLATAATDPQALLTSPVHDLPPLHLRQVAGSAHSRLWNEYIARYHYLGYTPLAGSQSRYFVFAGERLVALLSFGASAWKLAARERFIGWQEDERQRNLPLVVNNARFLILPWIQSKGLASKILSLIHRQLPNDWLARYGYRPVLLETFVETPRHRGTCYQAANWIKVGQTTGRGKKSSTRKPILPIKDIWLYPLHKNFRSILCL</sequence>
<accession>A0A935TB81</accession>
<dbReference type="EMBL" id="JADJOT010000012">
    <property type="protein sequence ID" value="MBK7956430.1"/>
    <property type="molecule type" value="Genomic_DNA"/>
</dbReference>
<reference evidence="1 2" key="1">
    <citation type="submission" date="2020-10" db="EMBL/GenBank/DDBJ databases">
        <title>Connecting structure to function with the recovery of over 1000 high-quality activated sludge metagenome-assembled genomes encoding full-length rRNA genes using long-read sequencing.</title>
        <authorList>
            <person name="Singleton C.M."/>
            <person name="Petriglieri F."/>
            <person name="Kristensen J.M."/>
            <person name="Kirkegaard R.H."/>
            <person name="Michaelsen T.Y."/>
            <person name="Andersen M.H."/>
            <person name="Karst S.M."/>
            <person name="Dueholm M.S."/>
            <person name="Nielsen P.H."/>
            <person name="Albertsen M."/>
        </authorList>
    </citation>
    <scope>NUCLEOTIDE SEQUENCE [LARGE SCALE GENOMIC DNA]</scope>
    <source>
        <strain evidence="1">Fred_18-Q3-R57-64_BAT3C.720</strain>
    </source>
</reference>
<dbReference type="AlphaFoldDB" id="A0A935TB81"/>
<proteinExistence type="predicted"/>
<evidence type="ECO:0000313" key="2">
    <source>
        <dbReference type="Proteomes" id="UP000706151"/>
    </source>
</evidence>
<evidence type="ECO:0000313" key="1">
    <source>
        <dbReference type="EMBL" id="MBK7956430.1"/>
    </source>
</evidence>
<gene>
    <name evidence="1" type="ORF">IPK02_22155</name>
</gene>
<comment type="caution">
    <text evidence="1">The sequence shown here is derived from an EMBL/GenBank/DDBJ whole genome shotgun (WGS) entry which is preliminary data.</text>
</comment>
<dbReference type="Proteomes" id="UP000706151">
    <property type="component" value="Unassembled WGS sequence"/>
</dbReference>